<accession>A0ACD1FYD8</accession>
<proteinExistence type="predicted"/>
<dbReference type="Proteomes" id="UP000249057">
    <property type="component" value="Unassembled WGS sequence"/>
</dbReference>
<protein>
    <submittedName>
        <fullName evidence="1">Uncharacterized protein</fullName>
    </submittedName>
</protein>
<dbReference type="EMBL" id="KZ825380">
    <property type="protein sequence ID" value="RAH41984.1"/>
    <property type="molecule type" value="Genomic_DNA"/>
</dbReference>
<organism evidence="1 2">
    <name type="scientific">Aspergillus brunneoviolaceus CBS 621.78</name>
    <dbReference type="NCBI Taxonomy" id="1450534"/>
    <lineage>
        <taxon>Eukaryota</taxon>
        <taxon>Fungi</taxon>
        <taxon>Dikarya</taxon>
        <taxon>Ascomycota</taxon>
        <taxon>Pezizomycotina</taxon>
        <taxon>Eurotiomycetes</taxon>
        <taxon>Eurotiomycetidae</taxon>
        <taxon>Eurotiales</taxon>
        <taxon>Aspergillaceae</taxon>
        <taxon>Aspergillus</taxon>
        <taxon>Aspergillus subgen. Circumdati</taxon>
    </lineage>
</organism>
<name>A0ACD1FYD8_9EURO</name>
<keyword evidence="2" id="KW-1185">Reference proteome</keyword>
<sequence>MLVGEEEAVPPRRTHRLAWAFGELDGHPSGFHQGVEPGSSAVVGCKILIDSLVILCRFGKNILTGGILDRGAEGKGIAAYINGNDEAVPLVKLFAPPAYQYYMQQLHEGCRESRNHALQISQSAHTLDDASMIGHLLQDVKDQATQLLDYPVNITAISLPRDIGLGPHRDLTATIIASNATAVKYEWEFREFLHTARLAYGLDTCRALGISEAADCDLMDETAVILFVDYGLDGRLNLYAGLVGETDVDTDDSELYQRGRHGEFVVVVMAGGKEEDDEGAQKQQDTVEDLRRILDGFIQEQILGPGDAQYLRAIIISGDASEAAIDTLKQALQLAIPEDRRPLVRDQVDPFWVGAVGAARRAKMHIVDPRYNITAFEEWLQDLARMHDEL</sequence>
<evidence type="ECO:0000313" key="1">
    <source>
        <dbReference type="EMBL" id="RAH41984.1"/>
    </source>
</evidence>
<reference evidence="1" key="1">
    <citation type="submission" date="2018-02" db="EMBL/GenBank/DDBJ databases">
        <title>The genomes of Aspergillus section Nigri reveals drivers in fungal speciation.</title>
        <authorList>
            <consortium name="DOE Joint Genome Institute"/>
            <person name="Vesth T.C."/>
            <person name="Nybo J."/>
            <person name="Theobald S."/>
            <person name="Brandl J."/>
            <person name="Frisvad J.C."/>
            <person name="Nielsen K.F."/>
            <person name="Lyhne E.K."/>
            <person name="Kogle M.E."/>
            <person name="Kuo A."/>
            <person name="Riley R."/>
            <person name="Clum A."/>
            <person name="Nolan M."/>
            <person name="Lipzen A."/>
            <person name="Salamov A."/>
            <person name="Henrissat B."/>
            <person name="Wiebenga A."/>
            <person name="De vries R.P."/>
            <person name="Grigoriev I.V."/>
            <person name="Mortensen U.H."/>
            <person name="Andersen M.R."/>
            <person name="Baker S.E."/>
        </authorList>
    </citation>
    <scope>NUCLEOTIDE SEQUENCE</scope>
    <source>
        <strain evidence="1">CBS 621.78</strain>
    </source>
</reference>
<gene>
    <name evidence="1" type="ORF">BO95DRAFT_467314</name>
</gene>
<evidence type="ECO:0000313" key="2">
    <source>
        <dbReference type="Proteomes" id="UP000249057"/>
    </source>
</evidence>